<keyword evidence="5" id="KW-0687">Ribonucleoprotein</keyword>
<evidence type="ECO:0000256" key="4">
    <source>
        <dbReference type="ARBA" id="ARBA00023128"/>
    </source>
</evidence>
<dbReference type="InterPro" id="IPR000235">
    <property type="entry name" value="Ribosomal_uS7"/>
</dbReference>
<comment type="similarity">
    <text evidence="2">Belongs to the universal ribosomal protein uS7 family.</text>
</comment>
<dbReference type="GeneID" id="54475765"/>
<evidence type="ECO:0000313" key="10">
    <source>
        <dbReference type="EMBL" id="KAF2478950.1"/>
    </source>
</evidence>
<dbReference type="InterPro" id="IPR047988">
    <property type="entry name" value="Ribosomal_uS7m_fungi"/>
</dbReference>
<evidence type="ECO:0000259" key="9">
    <source>
        <dbReference type="Pfam" id="PF00177"/>
    </source>
</evidence>
<evidence type="ECO:0000256" key="1">
    <source>
        <dbReference type="ARBA" id="ARBA00004173"/>
    </source>
</evidence>
<dbReference type="Gene3D" id="1.10.455.10">
    <property type="entry name" value="Ribosomal protein S7 domain"/>
    <property type="match status" value="1"/>
</dbReference>
<dbReference type="GO" id="GO:1990904">
    <property type="term" value="C:ribonucleoprotein complex"/>
    <property type="evidence" value="ECO:0007669"/>
    <property type="project" value="UniProtKB-KW"/>
</dbReference>
<sequence length="361" mass="39296">MPPRITPLVLRPRLASTALRAGPGPFRHIASKNNPDKLPEAPKGQPGPNTQQQEHVSEEAAKMAKIQGQEGPDMNQGTPVQDIMKEEKKQRDQAPEVLQQQMNSKQQSSNTKPSTNPGGSRSFSTSIRRRLELQPSTSPSDFNPAMLSSLGGANLSAGSSLDTPTATSNQLSHKFPLPAMDSIVNKAERYDPVVVQLTNFMMRDGKKSVAQRNMSVILNTLRTSPAPTYSATRALLPGAPPASYLPLHPIAYLTLAVDSVAPLMRIRSQRGAAGGGVALQIPVPLGLRQRRRTAFMWILDAVNKRQNRGSGRDMFPTRVANEIIAVVEGRSGVWERRMAVHRLATTSRANLNFRQGGGGRR</sequence>
<keyword evidence="11" id="KW-1185">Reference proteome</keyword>
<keyword evidence="3 10" id="KW-0689">Ribosomal protein</keyword>
<accession>A0A6A6PG47</accession>
<name>A0A6A6PG47_9PEZI</name>
<organism evidence="10 11">
    <name type="scientific">Neohortaea acidophila</name>
    <dbReference type="NCBI Taxonomy" id="245834"/>
    <lineage>
        <taxon>Eukaryota</taxon>
        <taxon>Fungi</taxon>
        <taxon>Dikarya</taxon>
        <taxon>Ascomycota</taxon>
        <taxon>Pezizomycotina</taxon>
        <taxon>Dothideomycetes</taxon>
        <taxon>Dothideomycetidae</taxon>
        <taxon>Mycosphaerellales</taxon>
        <taxon>Teratosphaeriaceae</taxon>
        <taxon>Neohortaea</taxon>
    </lineage>
</organism>
<dbReference type="RefSeq" id="XP_033585520.1">
    <property type="nucleotide sequence ID" value="XM_033734763.1"/>
</dbReference>
<dbReference type="SUPFAM" id="SSF47973">
    <property type="entry name" value="Ribosomal protein S7"/>
    <property type="match status" value="1"/>
</dbReference>
<evidence type="ECO:0000256" key="7">
    <source>
        <dbReference type="ARBA" id="ARBA00039306"/>
    </source>
</evidence>
<feature type="compositionally biased region" description="Polar residues" evidence="8">
    <location>
        <begin position="111"/>
        <end position="123"/>
    </location>
</feature>
<proteinExistence type="inferred from homology"/>
<dbReference type="FunFam" id="1.10.455.10:FF:000006">
    <property type="entry name" value="37S ribosomal protein S7, mitochondrial"/>
    <property type="match status" value="1"/>
</dbReference>
<dbReference type="Pfam" id="PF00177">
    <property type="entry name" value="Ribosomal_S7"/>
    <property type="match status" value="1"/>
</dbReference>
<dbReference type="Proteomes" id="UP000799767">
    <property type="component" value="Unassembled WGS sequence"/>
</dbReference>
<protein>
    <recommendedName>
        <fullName evidence="7">Small ribosomal subunit protein uS7m</fullName>
    </recommendedName>
</protein>
<dbReference type="PANTHER" id="PTHR11205">
    <property type="entry name" value="RIBOSOMAL PROTEIN S7"/>
    <property type="match status" value="1"/>
</dbReference>
<feature type="compositionally biased region" description="Low complexity" evidence="8">
    <location>
        <begin position="99"/>
        <end position="110"/>
    </location>
</feature>
<feature type="compositionally biased region" description="Basic and acidic residues" evidence="8">
    <location>
        <begin position="83"/>
        <end position="94"/>
    </location>
</feature>
<feature type="region of interest" description="Disordered" evidence="8">
    <location>
        <begin position="16"/>
        <end position="123"/>
    </location>
</feature>
<evidence type="ECO:0000313" key="11">
    <source>
        <dbReference type="Proteomes" id="UP000799767"/>
    </source>
</evidence>
<evidence type="ECO:0000256" key="6">
    <source>
        <dbReference type="ARBA" id="ARBA00037226"/>
    </source>
</evidence>
<keyword evidence="4" id="KW-0496">Mitochondrion</keyword>
<comment type="function">
    <text evidence="6">Component of the mitochondrial ribosome (mitoribosome), a dedicated translation machinery responsible for the synthesis of mitochondrial genome-encoded proteins, including at least some of the essential transmembrane subunits of the mitochondrial respiratory chain. The mitoribosomes are attached to the mitochondrial inner membrane and translation products are cotranslationally integrated into the membrane.</text>
</comment>
<gene>
    <name evidence="10" type="ORF">BDY17DRAFT_304741</name>
</gene>
<dbReference type="GO" id="GO:0005840">
    <property type="term" value="C:ribosome"/>
    <property type="evidence" value="ECO:0007669"/>
    <property type="project" value="UniProtKB-KW"/>
</dbReference>
<dbReference type="CDD" id="cd14868">
    <property type="entry name" value="uS7_Mitochondria_Fungi"/>
    <property type="match status" value="1"/>
</dbReference>
<dbReference type="GO" id="GO:0006412">
    <property type="term" value="P:translation"/>
    <property type="evidence" value="ECO:0007669"/>
    <property type="project" value="InterPro"/>
</dbReference>
<feature type="domain" description="Small ribosomal subunit protein uS7" evidence="9">
    <location>
        <begin position="184"/>
        <end position="348"/>
    </location>
</feature>
<dbReference type="AlphaFoldDB" id="A0A6A6PG47"/>
<dbReference type="InterPro" id="IPR023798">
    <property type="entry name" value="Ribosomal_uS7_dom"/>
</dbReference>
<evidence type="ECO:0000256" key="3">
    <source>
        <dbReference type="ARBA" id="ARBA00022980"/>
    </source>
</evidence>
<evidence type="ECO:0000256" key="2">
    <source>
        <dbReference type="ARBA" id="ARBA00007151"/>
    </source>
</evidence>
<comment type="subcellular location">
    <subcellularLocation>
        <location evidence="1">Mitochondrion</location>
    </subcellularLocation>
</comment>
<dbReference type="InterPro" id="IPR036823">
    <property type="entry name" value="Ribosomal_uS7_dom_sf"/>
</dbReference>
<evidence type="ECO:0000256" key="8">
    <source>
        <dbReference type="SAM" id="MobiDB-lite"/>
    </source>
</evidence>
<reference evidence="10" key="1">
    <citation type="journal article" date="2020" name="Stud. Mycol.">
        <title>101 Dothideomycetes genomes: a test case for predicting lifestyles and emergence of pathogens.</title>
        <authorList>
            <person name="Haridas S."/>
            <person name="Albert R."/>
            <person name="Binder M."/>
            <person name="Bloem J."/>
            <person name="Labutti K."/>
            <person name="Salamov A."/>
            <person name="Andreopoulos B."/>
            <person name="Baker S."/>
            <person name="Barry K."/>
            <person name="Bills G."/>
            <person name="Bluhm B."/>
            <person name="Cannon C."/>
            <person name="Castanera R."/>
            <person name="Culley D."/>
            <person name="Daum C."/>
            <person name="Ezra D."/>
            <person name="Gonzalez J."/>
            <person name="Henrissat B."/>
            <person name="Kuo A."/>
            <person name="Liang C."/>
            <person name="Lipzen A."/>
            <person name="Lutzoni F."/>
            <person name="Magnuson J."/>
            <person name="Mondo S."/>
            <person name="Nolan M."/>
            <person name="Ohm R."/>
            <person name="Pangilinan J."/>
            <person name="Park H.-J."/>
            <person name="Ramirez L."/>
            <person name="Alfaro M."/>
            <person name="Sun H."/>
            <person name="Tritt A."/>
            <person name="Yoshinaga Y."/>
            <person name="Zwiers L.-H."/>
            <person name="Turgeon B."/>
            <person name="Goodwin S."/>
            <person name="Spatafora J."/>
            <person name="Crous P."/>
            <person name="Grigoriev I."/>
        </authorList>
    </citation>
    <scope>NUCLEOTIDE SEQUENCE</scope>
    <source>
        <strain evidence="10">CBS 113389</strain>
    </source>
</reference>
<evidence type="ECO:0000256" key="5">
    <source>
        <dbReference type="ARBA" id="ARBA00023274"/>
    </source>
</evidence>
<dbReference type="EMBL" id="MU001642">
    <property type="protein sequence ID" value="KAF2478950.1"/>
    <property type="molecule type" value="Genomic_DNA"/>
</dbReference>
<dbReference type="GO" id="GO:0005739">
    <property type="term" value="C:mitochondrion"/>
    <property type="evidence" value="ECO:0007669"/>
    <property type="project" value="UniProtKB-SubCell"/>
</dbReference>
<dbReference type="OrthoDB" id="9972728at2759"/>